<evidence type="ECO:0000313" key="2">
    <source>
        <dbReference type="Proteomes" id="UP000594468"/>
    </source>
</evidence>
<accession>A0A7S8ECC1</accession>
<dbReference type="KEGG" id="pmet:G4Y79_08265"/>
<organism evidence="1 2">
    <name type="scientific">Phototrophicus methaneseepsis</name>
    <dbReference type="NCBI Taxonomy" id="2710758"/>
    <lineage>
        <taxon>Bacteria</taxon>
        <taxon>Bacillati</taxon>
        <taxon>Chloroflexota</taxon>
        <taxon>Candidatus Thermofontia</taxon>
        <taxon>Phototrophicales</taxon>
        <taxon>Phototrophicaceae</taxon>
        <taxon>Phototrophicus</taxon>
    </lineage>
</organism>
<dbReference type="AlphaFoldDB" id="A0A7S8ECC1"/>
<dbReference type="RefSeq" id="WP_195172418.1">
    <property type="nucleotide sequence ID" value="NZ_CP062983.1"/>
</dbReference>
<dbReference type="EMBL" id="CP062983">
    <property type="protein sequence ID" value="QPC84355.1"/>
    <property type="molecule type" value="Genomic_DNA"/>
</dbReference>
<keyword evidence="2" id="KW-1185">Reference proteome</keyword>
<name>A0A7S8ECC1_9CHLR</name>
<sequence>MAIDYTIDYDCIPKQQLTTEGIRERLKGAERAALIINQYREAGDMRPPSEMGYEFTRRTPEGAEETRIIVVQDVLNDAADLEPLTPHCVGCPANRTGNPFGCMGYVGYPISEAGEAWLLDRLPVPDEALVWLLLKQGVDNFQYDGQQIAFLRQNNDAYFEARRAAERRLGEFSLNANQVFEMFFTVGDIIPNHAGILLLFFRAIDRDIEADAIIHLTPAGPDVADRHPFIIQSEPYDDVTIRDLKGFLEALYIAWALNVNLLVDA</sequence>
<evidence type="ECO:0000313" key="1">
    <source>
        <dbReference type="EMBL" id="QPC84355.1"/>
    </source>
</evidence>
<reference evidence="1 2" key="1">
    <citation type="submission" date="2020-02" db="EMBL/GenBank/DDBJ databases">
        <authorList>
            <person name="Zheng R.K."/>
            <person name="Sun C.M."/>
        </authorList>
    </citation>
    <scope>NUCLEOTIDE SEQUENCE [LARGE SCALE GENOMIC DNA]</scope>
    <source>
        <strain evidence="2">rifampicinis</strain>
    </source>
</reference>
<proteinExistence type="predicted"/>
<protein>
    <submittedName>
        <fullName evidence="1">Uncharacterized protein</fullName>
    </submittedName>
</protein>
<gene>
    <name evidence="1" type="ORF">G4Y79_08265</name>
</gene>
<dbReference type="Proteomes" id="UP000594468">
    <property type="component" value="Chromosome"/>
</dbReference>